<accession>A0ABT8YKP7</accession>
<name>A0ABT8YKP7_9HYPH</name>
<evidence type="ECO:0000259" key="4">
    <source>
        <dbReference type="PROSITE" id="PS51891"/>
    </source>
</evidence>
<evidence type="ECO:0000256" key="1">
    <source>
        <dbReference type="ARBA" id="ARBA00005495"/>
    </source>
</evidence>
<dbReference type="PANTHER" id="PTHR28620:SF1">
    <property type="entry name" value="CENP-V_GFA DOMAIN-CONTAINING PROTEIN"/>
    <property type="match status" value="1"/>
</dbReference>
<feature type="domain" description="CENP-V/GFA" evidence="4">
    <location>
        <begin position="5"/>
        <end position="127"/>
    </location>
</feature>
<protein>
    <submittedName>
        <fullName evidence="5">GFA family protein</fullName>
    </submittedName>
</protein>
<evidence type="ECO:0000313" key="5">
    <source>
        <dbReference type="EMBL" id="MDO6964181.1"/>
    </source>
</evidence>
<dbReference type="InterPro" id="IPR006913">
    <property type="entry name" value="CENP-V/GFA"/>
</dbReference>
<reference evidence="5" key="2">
    <citation type="submission" date="2023-07" db="EMBL/GenBank/DDBJ databases">
        <authorList>
            <person name="Shen H."/>
        </authorList>
    </citation>
    <scope>NUCLEOTIDE SEQUENCE</scope>
    <source>
        <strain evidence="5">TNR-22</strain>
    </source>
</reference>
<evidence type="ECO:0000256" key="3">
    <source>
        <dbReference type="ARBA" id="ARBA00022833"/>
    </source>
</evidence>
<keyword evidence="6" id="KW-1185">Reference proteome</keyword>
<dbReference type="SUPFAM" id="SSF51316">
    <property type="entry name" value="Mss4-like"/>
    <property type="match status" value="1"/>
</dbReference>
<proteinExistence type="inferred from homology"/>
<sequence>MKKTYRGSCHCGGVRFEVDADLEAGTGRCNCSYCQKVRNWSISVKPDDFRLLCDEVETTSTYRFGSNSVDHRFCKTCGLHAYGSGDVPEMGGAFRSVAIACIDDLSAEELATLPIRYFDGRDNNWWNEPRITRYL</sequence>
<evidence type="ECO:0000313" key="6">
    <source>
        <dbReference type="Proteomes" id="UP001174932"/>
    </source>
</evidence>
<evidence type="ECO:0000256" key="2">
    <source>
        <dbReference type="ARBA" id="ARBA00022723"/>
    </source>
</evidence>
<dbReference type="PROSITE" id="PS51891">
    <property type="entry name" value="CENP_V_GFA"/>
    <property type="match status" value="1"/>
</dbReference>
<dbReference type="Pfam" id="PF04828">
    <property type="entry name" value="GFA"/>
    <property type="match status" value="1"/>
</dbReference>
<dbReference type="PANTHER" id="PTHR28620">
    <property type="entry name" value="CENTROMERE PROTEIN V"/>
    <property type="match status" value="1"/>
</dbReference>
<organism evidence="5 6">
    <name type="scientific">Rhizobium alvei</name>
    <dbReference type="NCBI Taxonomy" id="1132659"/>
    <lineage>
        <taxon>Bacteria</taxon>
        <taxon>Pseudomonadati</taxon>
        <taxon>Pseudomonadota</taxon>
        <taxon>Alphaproteobacteria</taxon>
        <taxon>Hyphomicrobiales</taxon>
        <taxon>Rhizobiaceae</taxon>
        <taxon>Rhizobium/Agrobacterium group</taxon>
        <taxon>Rhizobium</taxon>
    </lineage>
</organism>
<dbReference type="RefSeq" id="WP_304376111.1">
    <property type="nucleotide sequence ID" value="NZ_JAUOZU010000007.1"/>
</dbReference>
<dbReference type="InterPro" id="IPR052355">
    <property type="entry name" value="CENP-V-like"/>
</dbReference>
<dbReference type="Proteomes" id="UP001174932">
    <property type="component" value="Unassembled WGS sequence"/>
</dbReference>
<comment type="caution">
    <text evidence="5">The sequence shown here is derived from an EMBL/GenBank/DDBJ whole genome shotgun (WGS) entry which is preliminary data.</text>
</comment>
<dbReference type="EMBL" id="JAUOZU010000007">
    <property type="protein sequence ID" value="MDO6964181.1"/>
    <property type="molecule type" value="Genomic_DNA"/>
</dbReference>
<dbReference type="Gene3D" id="2.170.150.70">
    <property type="match status" value="1"/>
</dbReference>
<dbReference type="InterPro" id="IPR011057">
    <property type="entry name" value="Mss4-like_sf"/>
</dbReference>
<reference evidence="5" key="1">
    <citation type="journal article" date="2015" name="Int. J. Syst. Evol. Microbiol.">
        <title>Rhizobium alvei sp. nov., isolated from a freshwater river.</title>
        <authorList>
            <person name="Sheu S.Y."/>
            <person name="Huang H.W."/>
            <person name="Young C.C."/>
            <person name="Chen W.M."/>
        </authorList>
    </citation>
    <scope>NUCLEOTIDE SEQUENCE</scope>
    <source>
        <strain evidence="5">TNR-22</strain>
    </source>
</reference>
<keyword evidence="3" id="KW-0862">Zinc</keyword>
<keyword evidence="2" id="KW-0479">Metal-binding</keyword>
<comment type="similarity">
    <text evidence="1">Belongs to the Gfa family.</text>
</comment>
<gene>
    <name evidence="5" type="ORF">Q4481_09450</name>
</gene>